<proteinExistence type="predicted"/>
<sequence>MGMMWLNRQPTDSTKSLSLSLLNAIDDGETDVGPNGYASKQQRHQQKEKNNPFFAAKLADFINGECKTLLRAYITVYTAELIHDHMTYPMSTNHGKMISFPKEYVNCDPSLFKINEFNRTGNPDLSF</sequence>
<evidence type="ECO:0000313" key="1">
    <source>
        <dbReference type="Proteomes" id="UP000036681"/>
    </source>
</evidence>
<protein>
    <submittedName>
        <fullName evidence="2">Lipoxygenase domain-containing protein</fullName>
    </submittedName>
</protein>
<dbReference type="Proteomes" id="UP000036681">
    <property type="component" value="Unplaced"/>
</dbReference>
<dbReference type="WBParaSite" id="ALUE_0001655801-mRNA-1">
    <property type="protein sequence ID" value="ALUE_0001655801-mRNA-1"/>
    <property type="gene ID" value="ALUE_0001655801"/>
</dbReference>
<evidence type="ECO:0000313" key="2">
    <source>
        <dbReference type="WBParaSite" id="ALUE_0001655801-mRNA-1"/>
    </source>
</evidence>
<reference evidence="2" key="1">
    <citation type="submission" date="2017-02" db="UniProtKB">
        <authorList>
            <consortium name="WormBaseParasite"/>
        </authorList>
    </citation>
    <scope>IDENTIFICATION</scope>
</reference>
<accession>A0A0M3IEL9</accession>
<keyword evidence="1" id="KW-1185">Reference proteome</keyword>
<name>A0A0M3IEL9_ASCLU</name>
<organism evidence="1 2">
    <name type="scientific">Ascaris lumbricoides</name>
    <name type="common">Giant roundworm</name>
    <dbReference type="NCBI Taxonomy" id="6252"/>
    <lineage>
        <taxon>Eukaryota</taxon>
        <taxon>Metazoa</taxon>
        <taxon>Ecdysozoa</taxon>
        <taxon>Nematoda</taxon>
        <taxon>Chromadorea</taxon>
        <taxon>Rhabditida</taxon>
        <taxon>Spirurina</taxon>
        <taxon>Ascaridomorpha</taxon>
        <taxon>Ascaridoidea</taxon>
        <taxon>Ascarididae</taxon>
        <taxon>Ascaris</taxon>
    </lineage>
</organism>
<dbReference type="AlphaFoldDB" id="A0A0M3IEL9"/>